<dbReference type="Proteomes" id="UP000031512">
    <property type="component" value="Chromosome 3"/>
</dbReference>
<evidence type="ECO:0000313" key="2">
    <source>
        <dbReference type="EMBL" id="AFZ81096.1"/>
    </source>
</evidence>
<dbReference type="SMART" id="SM00271">
    <property type="entry name" value="DnaJ"/>
    <property type="match status" value="1"/>
</dbReference>
<dbReference type="EMBL" id="CP001670">
    <property type="protein sequence ID" value="AFZ81096.1"/>
    <property type="molecule type" value="Genomic_DNA"/>
</dbReference>
<dbReference type="CDD" id="cd06257">
    <property type="entry name" value="DnaJ"/>
    <property type="match status" value="1"/>
</dbReference>
<dbReference type="PANTHER" id="PTHR44144">
    <property type="entry name" value="DNAJ HOMOLOG SUBFAMILY C MEMBER 9"/>
    <property type="match status" value="1"/>
</dbReference>
<dbReference type="PROSITE" id="PS50076">
    <property type="entry name" value="DNAJ_2"/>
    <property type="match status" value="1"/>
</dbReference>
<protein>
    <recommendedName>
        <fullName evidence="1">J domain-containing protein</fullName>
    </recommendedName>
</protein>
<evidence type="ECO:0000259" key="1">
    <source>
        <dbReference type="PROSITE" id="PS50076"/>
    </source>
</evidence>
<name>L0B1H0_THEEQ</name>
<gene>
    <name evidence="2" type="ORF">BEWA_005040</name>
</gene>
<dbReference type="PROSITE" id="PS00636">
    <property type="entry name" value="DNAJ_1"/>
    <property type="match status" value="1"/>
</dbReference>
<dbReference type="eggNOG" id="KOG0719">
    <property type="taxonomic scope" value="Eukaryota"/>
</dbReference>
<dbReference type="GO" id="GO:0005737">
    <property type="term" value="C:cytoplasm"/>
    <property type="evidence" value="ECO:0007669"/>
    <property type="project" value="TreeGrafter"/>
</dbReference>
<keyword evidence="3" id="KW-1185">Reference proteome</keyword>
<organism evidence="2 3">
    <name type="scientific">Theileria equi strain WA</name>
    <dbReference type="NCBI Taxonomy" id="1537102"/>
    <lineage>
        <taxon>Eukaryota</taxon>
        <taxon>Sar</taxon>
        <taxon>Alveolata</taxon>
        <taxon>Apicomplexa</taxon>
        <taxon>Aconoidasida</taxon>
        <taxon>Piroplasmida</taxon>
        <taxon>Theileriidae</taxon>
        <taxon>Theileria</taxon>
    </lineage>
</organism>
<dbReference type="InterPro" id="IPR001623">
    <property type="entry name" value="DnaJ_domain"/>
</dbReference>
<proteinExistence type="predicted"/>
<dbReference type="GeneID" id="15805824"/>
<dbReference type="Gene3D" id="1.10.287.110">
    <property type="entry name" value="DnaJ domain"/>
    <property type="match status" value="1"/>
</dbReference>
<dbReference type="VEuPathDB" id="PiroplasmaDB:BEWA_005040"/>
<dbReference type="SUPFAM" id="SSF46565">
    <property type="entry name" value="Chaperone J-domain"/>
    <property type="match status" value="1"/>
</dbReference>
<dbReference type="Pfam" id="PF23302">
    <property type="entry name" value="HTH_DNAJC9"/>
    <property type="match status" value="1"/>
</dbReference>
<accession>L0B1H0</accession>
<sequence length="239" mass="27372">MTEADVPKLYAILGVDQTATTRDIVKAYRLAALKSHPDKTSNLDEKARAEAKTHFIQLQHAYDILKDDEKRKNYDLYGWEGEEDVAFAAAYEFYKSPIKEEDIIDFSKTYKGSKAEEEDLLDFYKKNDGSLTNILFSIPLSEADDLDRFVSFYKENIKSKTIESTDKFTKTSQAKTLKNIRNKYKSKCKKDASVEDDGDDFDSLAAQIMANRKKRADTFSSLITNLESKYGNKKKKLSK</sequence>
<dbReference type="OrthoDB" id="445556at2759"/>
<dbReference type="RefSeq" id="XP_004830762.1">
    <property type="nucleotide sequence ID" value="XM_004830705.1"/>
</dbReference>
<reference evidence="2 3" key="1">
    <citation type="journal article" date="2012" name="BMC Genomics">
        <title>Comparative genomic analysis and phylogenetic position of Theileria equi.</title>
        <authorList>
            <person name="Kappmeyer L.S."/>
            <person name="Thiagarajan M."/>
            <person name="Herndon D.R."/>
            <person name="Ramsay J.D."/>
            <person name="Caler E."/>
            <person name="Djikeng A."/>
            <person name="Gillespie J.J."/>
            <person name="Lau A.O."/>
            <person name="Roalson E.H."/>
            <person name="Silva J.C."/>
            <person name="Silva M.G."/>
            <person name="Suarez C.E."/>
            <person name="Ueti M.W."/>
            <person name="Nene V.M."/>
            <person name="Mealey R.H."/>
            <person name="Knowles D.P."/>
            <person name="Brayton K.A."/>
        </authorList>
    </citation>
    <scope>NUCLEOTIDE SEQUENCE [LARGE SCALE GENOMIC DNA]</scope>
    <source>
        <strain evidence="2 3">WA</strain>
    </source>
</reference>
<dbReference type="InterPro" id="IPR018253">
    <property type="entry name" value="DnaJ_domain_CS"/>
</dbReference>
<dbReference type="KEGG" id="beq:BEWA_005040"/>
<dbReference type="InterPro" id="IPR056453">
    <property type="entry name" value="HTH_DNAJC9"/>
</dbReference>
<evidence type="ECO:0000313" key="3">
    <source>
        <dbReference type="Proteomes" id="UP000031512"/>
    </source>
</evidence>
<dbReference type="InterPro" id="IPR036869">
    <property type="entry name" value="J_dom_sf"/>
</dbReference>
<dbReference type="Pfam" id="PF00226">
    <property type="entry name" value="DnaJ"/>
    <property type="match status" value="1"/>
</dbReference>
<dbReference type="GO" id="GO:0031072">
    <property type="term" value="F:heat shock protein binding"/>
    <property type="evidence" value="ECO:0007669"/>
    <property type="project" value="TreeGrafter"/>
</dbReference>
<feature type="domain" description="J" evidence="1">
    <location>
        <begin position="8"/>
        <end position="78"/>
    </location>
</feature>
<dbReference type="PRINTS" id="PR00625">
    <property type="entry name" value="JDOMAIN"/>
</dbReference>
<dbReference type="GO" id="GO:0005634">
    <property type="term" value="C:nucleus"/>
    <property type="evidence" value="ECO:0007669"/>
    <property type="project" value="TreeGrafter"/>
</dbReference>
<dbReference type="AlphaFoldDB" id="L0B1H0"/>
<dbReference type="InterPro" id="IPR052594">
    <property type="entry name" value="J_domain-containing_protein"/>
</dbReference>
<dbReference type="PANTHER" id="PTHR44144:SF1">
    <property type="entry name" value="DNAJ HOMOLOG SUBFAMILY C MEMBER 9"/>
    <property type="match status" value="1"/>
</dbReference>